<dbReference type="Gene3D" id="2.60.120.650">
    <property type="entry name" value="Cupin"/>
    <property type="match status" value="1"/>
</dbReference>
<keyword evidence="7 15" id="KW-0408">Iron</keyword>
<keyword evidence="10 15" id="KW-0539">Nucleus</keyword>
<dbReference type="InterPro" id="IPR003347">
    <property type="entry name" value="JmjC_dom"/>
</dbReference>
<accession>A0AAV3B5B1</accession>
<proteinExistence type="inferred from homology"/>
<dbReference type="Gene3D" id="1.10.10.1500">
    <property type="entry name" value="JmjC domain-containing ribosomal oxygenase (ROX), dimer domain"/>
    <property type="match status" value="1"/>
</dbReference>
<dbReference type="InterPro" id="IPR039994">
    <property type="entry name" value="NO66-like"/>
</dbReference>
<reference evidence="17" key="1">
    <citation type="thesis" date="2020" institute="ProQuest LLC" country="789 East Eisenhower Parkway, Ann Arbor, MI, USA">
        <title>Comparative Genomics and Chromosome Evolution.</title>
        <authorList>
            <person name="Mudd A.B."/>
        </authorList>
    </citation>
    <scope>NUCLEOTIDE SEQUENCE</scope>
    <source>
        <strain evidence="17">1538</strain>
        <tissue evidence="17">Blood</tissue>
    </source>
</reference>
<keyword evidence="18" id="KW-1185">Reference proteome</keyword>
<evidence type="ECO:0000256" key="5">
    <source>
        <dbReference type="ARBA" id="ARBA00022964"/>
    </source>
</evidence>
<dbReference type="PANTHER" id="PTHR13096">
    <property type="entry name" value="MINA53 MYC INDUCED NUCLEAR ANTIGEN"/>
    <property type="match status" value="1"/>
</dbReference>
<dbReference type="GO" id="GO:0036139">
    <property type="term" value="F:peptidyl-histidine dioxygenase activity"/>
    <property type="evidence" value="ECO:0007669"/>
    <property type="project" value="UniProtKB-EC"/>
</dbReference>
<evidence type="ECO:0000256" key="10">
    <source>
        <dbReference type="ARBA" id="ARBA00023242"/>
    </source>
</evidence>
<evidence type="ECO:0000256" key="12">
    <source>
        <dbReference type="ARBA" id="ARBA00046256"/>
    </source>
</evidence>
<keyword evidence="2" id="KW-0690">Ribosome biogenesis</keyword>
<dbReference type="InterPro" id="IPR046799">
    <property type="entry name" value="ROXA-like_wH"/>
</dbReference>
<dbReference type="Pfam" id="PF08007">
    <property type="entry name" value="JmjC_2"/>
    <property type="match status" value="1"/>
</dbReference>
<dbReference type="AlphaFoldDB" id="A0AAV3B5B1"/>
<evidence type="ECO:0000256" key="14">
    <source>
        <dbReference type="ARBA" id="ARBA00049465"/>
    </source>
</evidence>
<feature type="domain" description="JmjC" evidence="16">
    <location>
        <begin position="49"/>
        <end position="181"/>
    </location>
</feature>
<evidence type="ECO:0000256" key="7">
    <source>
        <dbReference type="ARBA" id="ARBA00023004"/>
    </source>
</evidence>
<keyword evidence="4 15" id="KW-0479">Metal-binding</keyword>
<keyword evidence="5 15" id="KW-0223">Dioxygenase</keyword>
<name>A0AAV3B5B1_PYXAD</name>
<dbReference type="PANTHER" id="PTHR13096:SF7">
    <property type="entry name" value="RIBOSOMAL OXYGENASE 2"/>
    <property type="match status" value="1"/>
</dbReference>
<evidence type="ECO:0000256" key="1">
    <source>
        <dbReference type="ARBA" id="ARBA00004604"/>
    </source>
</evidence>
<comment type="caution">
    <text evidence="17">The sequence shown here is derived from an EMBL/GenBank/DDBJ whole genome shotgun (WGS) entry which is preliminary data.</text>
</comment>
<dbReference type="EMBL" id="DYDO01000001">
    <property type="protein sequence ID" value="DBA34404.1"/>
    <property type="molecule type" value="Genomic_DNA"/>
</dbReference>
<evidence type="ECO:0000313" key="17">
    <source>
        <dbReference type="EMBL" id="DBA34404.1"/>
    </source>
</evidence>
<protein>
    <recommendedName>
        <fullName evidence="15">Bifunctional lysine-specific demethylase and histidyl-hydroxylase</fullName>
        <ecNumber evidence="15">1.14.11.-</ecNumber>
    </recommendedName>
</protein>
<evidence type="ECO:0000256" key="4">
    <source>
        <dbReference type="ARBA" id="ARBA00022723"/>
    </source>
</evidence>
<dbReference type="EC" id="1.14.11.-" evidence="15"/>
<comment type="catalytic activity">
    <reaction evidence="14">
        <text>L-histidyl-[protein] + 2-oxoglutarate + O2 = (3S)-3-hydroxy-L-histidyl-[protein] + succinate + CO2</text>
        <dbReference type="Rhea" id="RHEA:54256"/>
        <dbReference type="Rhea" id="RHEA-COMP:9745"/>
        <dbReference type="Rhea" id="RHEA-COMP:13840"/>
        <dbReference type="ChEBI" id="CHEBI:15379"/>
        <dbReference type="ChEBI" id="CHEBI:16526"/>
        <dbReference type="ChEBI" id="CHEBI:16810"/>
        <dbReference type="ChEBI" id="CHEBI:29979"/>
        <dbReference type="ChEBI" id="CHEBI:30031"/>
        <dbReference type="ChEBI" id="CHEBI:138021"/>
        <dbReference type="EC" id="1.14.11.79"/>
    </reaction>
</comment>
<dbReference type="Gene3D" id="3.90.930.40">
    <property type="match status" value="1"/>
</dbReference>
<comment type="function">
    <text evidence="12">Oxygenase that can act as both a histone lysine demethylase and a ribosomal histidine hydroxylase. Is involved in the demethylation of trimethylated 'Lys-9' on histone H3 (H3K9me3), leading to an increase in ribosomal RNA expression. Also catalyzes the hydroxylation of 60S ribosomal protein L27a on 'His-39'. May play an important role in cell growth and survival. May be involved in ribosome biogenesis, most likely during the assembly process of pre-ribosomal particles.</text>
</comment>
<evidence type="ECO:0000256" key="9">
    <source>
        <dbReference type="ARBA" id="ARBA00023163"/>
    </source>
</evidence>
<dbReference type="PROSITE" id="PS51184">
    <property type="entry name" value="JMJC"/>
    <property type="match status" value="1"/>
</dbReference>
<comment type="subcellular location">
    <subcellularLocation>
        <location evidence="1">Nucleus</location>
        <location evidence="1">Nucleolus</location>
    </subcellularLocation>
</comment>
<dbReference type="GO" id="GO:0042254">
    <property type="term" value="P:ribosome biogenesis"/>
    <property type="evidence" value="ECO:0007669"/>
    <property type="project" value="UniProtKB-KW"/>
</dbReference>
<keyword evidence="9 15" id="KW-0804">Transcription</keyword>
<evidence type="ECO:0000256" key="3">
    <source>
        <dbReference type="ARBA" id="ARBA00022553"/>
    </source>
</evidence>
<evidence type="ECO:0000256" key="2">
    <source>
        <dbReference type="ARBA" id="ARBA00022517"/>
    </source>
</evidence>
<evidence type="ECO:0000256" key="8">
    <source>
        <dbReference type="ARBA" id="ARBA00023015"/>
    </source>
</evidence>
<keyword evidence="8 15" id="KW-0805">Transcription regulation</keyword>
<organism evidence="17 18">
    <name type="scientific">Pyxicephalus adspersus</name>
    <name type="common">African bullfrog</name>
    <dbReference type="NCBI Taxonomy" id="30357"/>
    <lineage>
        <taxon>Eukaryota</taxon>
        <taxon>Metazoa</taxon>
        <taxon>Chordata</taxon>
        <taxon>Craniata</taxon>
        <taxon>Vertebrata</taxon>
        <taxon>Euteleostomi</taxon>
        <taxon>Amphibia</taxon>
        <taxon>Batrachia</taxon>
        <taxon>Anura</taxon>
        <taxon>Neobatrachia</taxon>
        <taxon>Ranoidea</taxon>
        <taxon>Pyxicephalidae</taxon>
        <taxon>Pyxicephalinae</taxon>
        <taxon>Pyxicephalus</taxon>
    </lineage>
</organism>
<comment type="cofactor">
    <cofactor evidence="15">
        <name>Fe(2+)</name>
        <dbReference type="ChEBI" id="CHEBI:29033"/>
    </cofactor>
    <text evidence="15">Binds 1 Fe(2+) ion per subunit.</text>
</comment>
<dbReference type="GO" id="GO:0005506">
    <property type="term" value="F:iron ion binding"/>
    <property type="evidence" value="ECO:0007669"/>
    <property type="project" value="UniProtKB-UniRule"/>
</dbReference>
<dbReference type="GO" id="GO:0051864">
    <property type="term" value="F:histone H3K36 demethylase activity"/>
    <property type="evidence" value="ECO:0007669"/>
    <property type="project" value="TreeGrafter"/>
</dbReference>
<keyword evidence="6 15" id="KW-0560">Oxidoreductase</keyword>
<evidence type="ECO:0000256" key="11">
    <source>
        <dbReference type="ARBA" id="ARBA00034314"/>
    </source>
</evidence>
<comment type="catalytic activity">
    <reaction evidence="13">
        <text>L-histidyl-[ribosomal protein uL15] + 2-oxoglutarate + O2 = (3S)-3-hydroxy-L-histidyl-[ribosomal protein uL15] + succinate + CO2</text>
        <dbReference type="Rhea" id="RHEA:54024"/>
        <dbReference type="Rhea" id="RHEA-COMP:13760"/>
        <dbReference type="Rhea" id="RHEA-COMP:13761"/>
        <dbReference type="ChEBI" id="CHEBI:15379"/>
        <dbReference type="ChEBI" id="CHEBI:16526"/>
        <dbReference type="ChEBI" id="CHEBI:16810"/>
        <dbReference type="ChEBI" id="CHEBI:29979"/>
        <dbReference type="ChEBI" id="CHEBI:30031"/>
        <dbReference type="ChEBI" id="CHEBI:138021"/>
    </reaction>
</comment>
<dbReference type="GO" id="GO:0005730">
    <property type="term" value="C:nucleolus"/>
    <property type="evidence" value="ECO:0007669"/>
    <property type="project" value="UniProtKB-SubCell"/>
</dbReference>
<gene>
    <name evidence="17" type="ORF">GDO54_001963</name>
</gene>
<evidence type="ECO:0000256" key="13">
    <source>
        <dbReference type="ARBA" id="ARBA00047687"/>
    </source>
</evidence>
<evidence type="ECO:0000256" key="6">
    <source>
        <dbReference type="ARBA" id="ARBA00023002"/>
    </source>
</evidence>
<dbReference type="Proteomes" id="UP001181693">
    <property type="component" value="Unassembled WGS sequence"/>
</dbReference>
<keyword evidence="3" id="KW-0597">Phosphoprotein</keyword>
<evidence type="ECO:0000313" key="18">
    <source>
        <dbReference type="Proteomes" id="UP001181693"/>
    </source>
</evidence>
<dbReference type="GO" id="GO:0032453">
    <property type="term" value="F:histone H3K4 demethylase activity"/>
    <property type="evidence" value="ECO:0007669"/>
    <property type="project" value="TreeGrafter"/>
</dbReference>
<evidence type="ECO:0000256" key="15">
    <source>
        <dbReference type="RuleBase" id="RU366061"/>
    </source>
</evidence>
<comment type="similarity">
    <text evidence="11">Belongs to the ROX family. MINA53 subfamily.</text>
</comment>
<evidence type="ECO:0000259" key="16">
    <source>
        <dbReference type="PROSITE" id="PS51184"/>
    </source>
</evidence>
<sequence length="385" mass="43351">MDFYLGIAVLVTHSNKASSTPVMVKREVSMCFQLSTGHKVKGNGHSWTNTEKDQDKLWQIMEKLECFFGTLVGCNVYITPSDSQGLPPHHDDVEVFILQVEGEKHWRLYEPLVPLARQYDVAPEDKVTTPSHEFLLKEGDLLYFPRGVIHQADTPASSSHSTHVTISCYQNTSWADYIQDLMPALLHDAANENVNLRKGIPLQQLLHLDSTSSGSTLAGLLKDLADRIEGGCQLRSCEMLRDFMGHRLPPFMKDSSPLYQGKKGTAKKSVHPPNLNSTIKLQHQDYAAITVDHVPKMLDPTEELVIYVFHALNNSRESHMVSDTEESPPVTGLRFPLSHMNALKAIWENKPLRVKDLPLESDRDKENLAISLWTEGLIENVHTED</sequence>
<dbReference type="Pfam" id="PF20514">
    <property type="entry name" value="WHD_ROXA"/>
    <property type="match status" value="1"/>
</dbReference>
<dbReference type="SUPFAM" id="SSF51197">
    <property type="entry name" value="Clavaminate synthase-like"/>
    <property type="match status" value="1"/>
</dbReference>